<sequence>MIVINLSCFGSLSLAKHQIYPCWRKGICPVLLIPEERRIKIDEKEKRRLYIMDDCRPLGFLIGLPFALIALVLSLIGAVVWVIGSVLSCLCPCCICCAGLANLAVSLVKLPVNVIRWVLPVSAGQEF</sequence>
<accession>A0AAD6RLW4</accession>
<evidence type="ECO:0000313" key="3">
    <source>
        <dbReference type="Proteomes" id="UP001164929"/>
    </source>
</evidence>
<keyword evidence="1" id="KW-1133">Transmembrane helix</keyword>
<feature type="transmembrane region" description="Helical" evidence="1">
    <location>
        <begin position="58"/>
        <end position="84"/>
    </location>
</feature>
<dbReference type="AlphaFoldDB" id="A0AAD6RLW4"/>
<dbReference type="PANTHER" id="PTHR33834:SF10">
    <property type="entry name" value="SIGNALING PEPTIDE TAXIMIN 2-LIKE"/>
    <property type="match status" value="1"/>
</dbReference>
<keyword evidence="1" id="KW-0472">Membrane</keyword>
<comment type="caution">
    <text evidence="2">The sequence shown here is derived from an EMBL/GenBank/DDBJ whole genome shotgun (WGS) entry which is preliminary data.</text>
</comment>
<dbReference type="PANTHER" id="PTHR33834">
    <property type="entry name" value="SIGNALING PEPTIDE TAXIMIN 2"/>
    <property type="match status" value="1"/>
</dbReference>
<keyword evidence="1" id="KW-0812">Transmembrane</keyword>
<protein>
    <submittedName>
        <fullName evidence="2">Signaling peptide TAXIMIN 2-like</fullName>
    </submittedName>
</protein>
<evidence type="ECO:0000313" key="2">
    <source>
        <dbReference type="EMBL" id="KAJ7011239.1"/>
    </source>
</evidence>
<dbReference type="InterPro" id="IPR055283">
    <property type="entry name" value="TAXIMIN_1/2"/>
</dbReference>
<dbReference type="Proteomes" id="UP001164929">
    <property type="component" value="Chromosome 1"/>
</dbReference>
<gene>
    <name evidence="2" type="ORF">NC653_001614</name>
</gene>
<dbReference type="EMBL" id="JAQIZT010000001">
    <property type="protein sequence ID" value="KAJ7011239.1"/>
    <property type="molecule type" value="Genomic_DNA"/>
</dbReference>
<name>A0AAD6RLW4_9ROSI</name>
<organism evidence="2 3">
    <name type="scientific">Populus alba x Populus x berolinensis</name>
    <dbReference type="NCBI Taxonomy" id="444605"/>
    <lineage>
        <taxon>Eukaryota</taxon>
        <taxon>Viridiplantae</taxon>
        <taxon>Streptophyta</taxon>
        <taxon>Embryophyta</taxon>
        <taxon>Tracheophyta</taxon>
        <taxon>Spermatophyta</taxon>
        <taxon>Magnoliopsida</taxon>
        <taxon>eudicotyledons</taxon>
        <taxon>Gunneridae</taxon>
        <taxon>Pentapetalae</taxon>
        <taxon>rosids</taxon>
        <taxon>fabids</taxon>
        <taxon>Malpighiales</taxon>
        <taxon>Salicaceae</taxon>
        <taxon>Saliceae</taxon>
        <taxon>Populus</taxon>
    </lineage>
</organism>
<reference evidence="2 3" key="1">
    <citation type="journal article" date="2023" name="Mol. Ecol. Resour.">
        <title>Chromosome-level genome assembly of a triploid poplar Populus alba 'Berolinensis'.</title>
        <authorList>
            <person name="Chen S."/>
            <person name="Yu Y."/>
            <person name="Wang X."/>
            <person name="Wang S."/>
            <person name="Zhang T."/>
            <person name="Zhou Y."/>
            <person name="He R."/>
            <person name="Meng N."/>
            <person name="Wang Y."/>
            <person name="Liu W."/>
            <person name="Liu Z."/>
            <person name="Liu J."/>
            <person name="Guo Q."/>
            <person name="Huang H."/>
            <person name="Sederoff R.R."/>
            <person name="Wang G."/>
            <person name="Qu G."/>
            <person name="Chen S."/>
        </authorList>
    </citation>
    <scope>NUCLEOTIDE SEQUENCE [LARGE SCALE GENOMIC DNA]</scope>
    <source>
        <strain evidence="2">SC-2020</strain>
    </source>
</reference>
<keyword evidence="3" id="KW-1185">Reference proteome</keyword>
<proteinExistence type="predicted"/>
<evidence type="ECO:0000256" key="1">
    <source>
        <dbReference type="SAM" id="Phobius"/>
    </source>
</evidence>